<dbReference type="AlphaFoldDB" id="A0AAD9X0T2"/>
<dbReference type="EMBL" id="JANJYI010000005">
    <property type="protein sequence ID" value="KAK2650251.1"/>
    <property type="molecule type" value="Genomic_DNA"/>
</dbReference>
<evidence type="ECO:0000313" key="2">
    <source>
        <dbReference type="Proteomes" id="UP001280121"/>
    </source>
</evidence>
<protein>
    <submittedName>
        <fullName evidence="1">Uncharacterized protein</fullName>
    </submittedName>
</protein>
<comment type="caution">
    <text evidence="1">The sequence shown here is derived from an EMBL/GenBank/DDBJ whole genome shotgun (WGS) entry which is preliminary data.</text>
</comment>
<reference evidence="1" key="1">
    <citation type="journal article" date="2023" name="Plant J.">
        <title>Genome sequences and population genomics provide insights into the demographic history, inbreeding, and mutation load of two 'living fossil' tree species of Dipteronia.</title>
        <authorList>
            <person name="Feng Y."/>
            <person name="Comes H.P."/>
            <person name="Chen J."/>
            <person name="Zhu S."/>
            <person name="Lu R."/>
            <person name="Zhang X."/>
            <person name="Li P."/>
            <person name="Qiu J."/>
            <person name="Olsen K.M."/>
            <person name="Qiu Y."/>
        </authorList>
    </citation>
    <scope>NUCLEOTIDE SEQUENCE</scope>
    <source>
        <strain evidence="1">KIB01</strain>
    </source>
</reference>
<proteinExistence type="predicted"/>
<accession>A0AAD9X0T2</accession>
<organism evidence="1 2">
    <name type="scientific">Dipteronia dyeriana</name>
    <dbReference type="NCBI Taxonomy" id="168575"/>
    <lineage>
        <taxon>Eukaryota</taxon>
        <taxon>Viridiplantae</taxon>
        <taxon>Streptophyta</taxon>
        <taxon>Embryophyta</taxon>
        <taxon>Tracheophyta</taxon>
        <taxon>Spermatophyta</taxon>
        <taxon>Magnoliopsida</taxon>
        <taxon>eudicotyledons</taxon>
        <taxon>Gunneridae</taxon>
        <taxon>Pentapetalae</taxon>
        <taxon>rosids</taxon>
        <taxon>malvids</taxon>
        <taxon>Sapindales</taxon>
        <taxon>Sapindaceae</taxon>
        <taxon>Hippocastanoideae</taxon>
        <taxon>Acereae</taxon>
        <taxon>Dipteronia</taxon>
    </lineage>
</organism>
<name>A0AAD9X0T2_9ROSI</name>
<dbReference type="Proteomes" id="UP001280121">
    <property type="component" value="Unassembled WGS sequence"/>
</dbReference>
<gene>
    <name evidence="1" type="ORF">Ddye_017740</name>
</gene>
<evidence type="ECO:0000313" key="1">
    <source>
        <dbReference type="EMBL" id="KAK2650251.1"/>
    </source>
</evidence>
<sequence>MSPFCSYQSYSLSSGSKVEKSENFVVLTSSGRNEIDVGDSGTAGIDWTGRLKDGWQSALDAITYTGQKAQEASDKLTPYIQQFLEMWLFLLVVT</sequence>
<keyword evidence="2" id="KW-1185">Reference proteome</keyword>